<reference evidence="3 4" key="1">
    <citation type="journal article" date="2012" name="Genome Biol.">
        <title>Genome and low-iron response of an oceanic diatom adapted to chronic iron limitation.</title>
        <authorList>
            <person name="Lommer M."/>
            <person name="Specht M."/>
            <person name="Roy A.S."/>
            <person name="Kraemer L."/>
            <person name="Andreson R."/>
            <person name="Gutowska M.A."/>
            <person name="Wolf J."/>
            <person name="Bergner S.V."/>
            <person name="Schilhabel M.B."/>
            <person name="Klostermeier U.C."/>
            <person name="Beiko R.G."/>
            <person name="Rosenstiel P."/>
            <person name="Hippler M."/>
            <person name="Laroche J."/>
        </authorList>
    </citation>
    <scope>NUCLEOTIDE SEQUENCE [LARGE SCALE GENOMIC DNA]</scope>
    <source>
        <strain evidence="3 4">CCMP1005</strain>
    </source>
</reference>
<sequence length="237" mass="25591">LTGASGSPRGEAGSGAPVDLSFLRFMRMWALWTRLIFAVFASSLPVSSPFSSFSFLFLFRGRPTPPGLLTLATTLQFPLDPRGPGTVRRPGREEGQPISRRCLSTDGAANSPLNYLDARASARKVTFPMHSIPPLGHRSSSAHSCARLRSIPLGHGSVSPSIPLRLRIVTTSTFTTVMPPGDSSPCLPPVRESPSVGRAQRLSDDIRWRWPGAVIPASGYMLPSRPPARPPPARCRE</sequence>
<evidence type="ECO:0000256" key="1">
    <source>
        <dbReference type="SAM" id="MobiDB-lite"/>
    </source>
</evidence>
<evidence type="ECO:0000313" key="3">
    <source>
        <dbReference type="EMBL" id="EJK52952.1"/>
    </source>
</evidence>
<dbReference type="AlphaFoldDB" id="K0S1Z5"/>
<accession>K0S1Z5</accession>
<evidence type="ECO:0000313" key="4">
    <source>
        <dbReference type="Proteomes" id="UP000266841"/>
    </source>
</evidence>
<gene>
    <name evidence="3" type="ORF">THAOC_27703</name>
</gene>
<dbReference type="EMBL" id="AGNL01038867">
    <property type="protein sequence ID" value="EJK52952.1"/>
    <property type="molecule type" value="Genomic_DNA"/>
</dbReference>
<name>K0S1Z5_THAOC</name>
<keyword evidence="2" id="KW-0472">Membrane</keyword>
<feature type="transmembrane region" description="Helical" evidence="2">
    <location>
        <begin position="35"/>
        <end position="59"/>
    </location>
</feature>
<dbReference type="Proteomes" id="UP000266841">
    <property type="component" value="Unassembled WGS sequence"/>
</dbReference>
<keyword evidence="2" id="KW-0812">Transmembrane</keyword>
<proteinExistence type="predicted"/>
<comment type="caution">
    <text evidence="3">The sequence shown here is derived from an EMBL/GenBank/DDBJ whole genome shotgun (WGS) entry which is preliminary data.</text>
</comment>
<keyword evidence="4" id="KW-1185">Reference proteome</keyword>
<feature type="region of interest" description="Disordered" evidence="1">
    <location>
        <begin position="179"/>
        <end position="198"/>
    </location>
</feature>
<keyword evidence="2" id="KW-1133">Transmembrane helix</keyword>
<protein>
    <submittedName>
        <fullName evidence="3">Uncharacterized protein</fullName>
    </submittedName>
</protein>
<feature type="non-terminal residue" evidence="3">
    <location>
        <position position="1"/>
    </location>
</feature>
<organism evidence="3 4">
    <name type="scientific">Thalassiosira oceanica</name>
    <name type="common">Marine diatom</name>
    <dbReference type="NCBI Taxonomy" id="159749"/>
    <lineage>
        <taxon>Eukaryota</taxon>
        <taxon>Sar</taxon>
        <taxon>Stramenopiles</taxon>
        <taxon>Ochrophyta</taxon>
        <taxon>Bacillariophyta</taxon>
        <taxon>Coscinodiscophyceae</taxon>
        <taxon>Thalassiosirophycidae</taxon>
        <taxon>Thalassiosirales</taxon>
        <taxon>Thalassiosiraceae</taxon>
        <taxon>Thalassiosira</taxon>
    </lineage>
</organism>
<evidence type="ECO:0000256" key="2">
    <source>
        <dbReference type="SAM" id="Phobius"/>
    </source>
</evidence>